<sequence>MFQKIITKINLGLCLTILELVQPSFGQNKTTPPPGPVPTDGPQPTVQKIPDLSFLKDPYYSCFNLRDSSVCQGYEYYIPNNGYYGTQFGTTSDDKCAADFDRFANEDINENSAFLLALCPEANVKHNTQYVAYRNSVYCGRIMYSQARWCRENDDNMRANPQLSLCKSTCIEYANSIVDYSQNICKNTNNNIAEQIKKNIIEQWCNIFSDEQGCIKGVKDEIKNCGFLSASISKEAQSFNPNNSCWKIEGKMEEIQNQAMEESNKEIKMGAIRWKIIYPISAIIIVTIITAYFWMKQNKIYKIGYIEPPEDSLIYNVMPSHAMPSRDYVNESFIKSILESPQTTLKRNSSFSIRNQDNVRSSGNNNKKNVVFMIALYNYHPKMEDELELMAGDRVRVEHRYNDGWGAGINESTNKFGAFPLICCSENISTNDSAFPKRNSSTLRSRNITVRNNSNYNNTVLSNNERNNSVRSNTNHVNTTRNNNNSNHSNKERNNSVRSRSNSNHSNSERNNSVRSRSNSERNNSVRSRSNSERNNSVRSRSNSERNNSVRSNTNRSNSNRSNHGHSNSNRSNHGHSNSNHNNNVHSNGSSAHKED</sequence>
<accession>A0A1Y2E8Y1</accession>
<evidence type="ECO:0000313" key="7">
    <source>
        <dbReference type="EMBL" id="ORY67887.1"/>
    </source>
</evidence>
<dbReference type="Pfam" id="PF14604">
    <property type="entry name" value="SH3_9"/>
    <property type="match status" value="1"/>
</dbReference>
<dbReference type="Gene3D" id="2.30.30.40">
    <property type="entry name" value="SH3 Domains"/>
    <property type="match status" value="1"/>
</dbReference>
<evidence type="ECO:0000313" key="8">
    <source>
        <dbReference type="Proteomes" id="UP000193920"/>
    </source>
</evidence>
<evidence type="ECO:0000259" key="6">
    <source>
        <dbReference type="PROSITE" id="PS50002"/>
    </source>
</evidence>
<comment type="caution">
    <text evidence="7">The sequence shown here is derived from an EMBL/GenBank/DDBJ whole genome shotgun (WGS) entry which is preliminary data.</text>
</comment>
<gene>
    <name evidence="7" type="ORF">LY90DRAFT_667735</name>
</gene>
<dbReference type="OrthoDB" id="5595608at2759"/>
<dbReference type="InterPro" id="IPR036028">
    <property type="entry name" value="SH3-like_dom_sf"/>
</dbReference>
<dbReference type="PROSITE" id="PS50002">
    <property type="entry name" value="SH3"/>
    <property type="match status" value="1"/>
</dbReference>
<protein>
    <recommendedName>
        <fullName evidence="6">SH3 domain-containing protein</fullName>
    </recommendedName>
</protein>
<dbReference type="EMBL" id="MCOG01000048">
    <property type="protein sequence ID" value="ORY67887.1"/>
    <property type="molecule type" value="Genomic_DNA"/>
</dbReference>
<feature type="signal peptide" evidence="5">
    <location>
        <begin position="1"/>
        <end position="26"/>
    </location>
</feature>
<evidence type="ECO:0000256" key="3">
    <source>
        <dbReference type="SAM" id="MobiDB-lite"/>
    </source>
</evidence>
<organism evidence="7 8">
    <name type="scientific">Neocallimastix californiae</name>
    <dbReference type="NCBI Taxonomy" id="1754190"/>
    <lineage>
        <taxon>Eukaryota</taxon>
        <taxon>Fungi</taxon>
        <taxon>Fungi incertae sedis</taxon>
        <taxon>Chytridiomycota</taxon>
        <taxon>Chytridiomycota incertae sedis</taxon>
        <taxon>Neocallimastigomycetes</taxon>
        <taxon>Neocallimastigales</taxon>
        <taxon>Neocallimastigaceae</taxon>
        <taxon>Neocallimastix</taxon>
    </lineage>
</organism>
<keyword evidence="4" id="KW-0472">Membrane</keyword>
<keyword evidence="5" id="KW-0732">Signal</keyword>
<dbReference type="InterPro" id="IPR001452">
    <property type="entry name" value="SH3_domain"/>
</dbReference>
<feature type="transmembrane region" description="Helical" evidence="4">
    <location>
        <begin position="276"/>
        <end position="295"/>
    </location>
</feature>
<evidence type="ECO:0000256" key="2">
    <source>
        <dbReference type="PROSITE-ProRule" id="PRU00192"/>
    </source>
</evidence>
<dbReference type="STRING" id="1754190.A0A1Y2E8Y1"/>
<name>A0A1Y2E8Y1_9FUNG</name>
<feature type="compositionally biased region" description="Low complexity" evidence="3">
    <location>
        <begin position="496"/>
        <end position="596"/>
    </location>
</feature>
<keyword evidence="8" id="KW-1185">Reference proteome</keyword>
<keyword evidence="4" id="KW-0812">Transmembrane</keyword>
<dbReference type="Proteomes" id="UP000193920">
    <property type="component" value="Unassembled WGS sequence"/>
</dbReference>
<dbReference type="AlphaFoldDB" id="A0A1Y2E8Y1"/>
<dbReference type="SMART" id="SM00326">
    <property type="entry name" value="SH3"/>
    <property type="match status" value="1"/>
</dbReference>
<reference evidence="7 8" key="1">
    <citation type="submission" date="2016-08" db="EMBL/GenBank/DDBJ databases">
        <title>A Parts List for Fungal Cellulosomes Revealed by Comparative Genomics.</title>
        <authorList>
            <consortium name="DOE Joint Genome Institute"/>
            <person name="Haitjema C.H."/>
            <person name="Gilmore S.P."/>
            <person name="Henske J.K."/>
            <person name="Solomon K.V."/>
            <person name="De Groot R."/>
            <person name="Kuo A."/>
            <person name="Mondo S.J."/>
            <person name="Salamov A.A."/>
            <person name="Labutti K."/>
            <person name="Zhao Z."/>
            <person name="Chiniquy J."/>
            <person name="Barry K."/>
            <person name="Brewer H.M."/>
            <person name="Purvine S.O."/>
            <person name="Wright A.T."/>
            <person name="Boxma B."/>
            <person name="Van Alen T."/>
            <person name="Hackstein J.H."/>
            <person name="Baker S.E."/>
            <person name="Grigoriev I.V."/>
            <person name="O'Malley M.A."/>
        </authorList>
    </citation>
    <scope>NUCLEOTIDE SEQUENCE [LARGE SCALE GENOMIC DNA]</scope>
    <source>
        <strain evidence="7 8">G1</strain>
    </source>
</reference>
<proteinExistence type="predicted"/>
<keyword evidence="4" id="KW-1133">Transmembrane helix</keyword>
<evidence type="ECO:0000256" key="4">
    <source>
        <dbReference type="SAM" id="Phobius"/>
    </source>
</evidence>
<evidence type="ECO:0000256" key="5">
    <source>
        <dbReference type="SAM" id="SignalP"/>
    </source>
</evidence>
<keyword evidence="1 2" id="KW-0728">SH3 domain</keyword>
<feature type="compositionally biased region" description="Low complexity" evidence="3">
    <location>
        <begin position="450"/>
        <end position="488"/>
    </location>
</feature>
<feature type="domain" description="SH3" evidence="6">
    <location>
        <begin position="368"/>
        <end position="429"/>
    </location>
</feature>
<feature type="chain" id="PRO_5013208915" description="SH3 domain-containing protein" evidence="5">
    <location>
        <begin position="27"/>
        <end position="596"/>
    </location>
</feature>
<feature type="region of interest" description="Disordered" evidence="3">
    <location>
        <begin position="450"/>
        <end position="596"/>
    </location>
</feature>
<evidence type="ECO:0000256" key="1">
    <source>
        <dbReference type="ARBA" id="ARBA00022443"/>
    </source>
</evidence>
<dbReference type="SUPFAM" id="SSF50044">
    <property type="entry name" value="SH3-domain"/>
    <property type="match status" value="1"/>
</dbReference>